<dbReference type="RefSeq" id="WP_069966029.1">
    <property type="nucleotide sequence ID" value="NZ_CM124774.1"/>
</dbReference>
<feature type="compositionally biased region" description="Polar residues" evidence="1">
    <location>
        <begin position="1"/>
        <end position="26"/>
    </location>
</feature>
<protein>
    <submittedName>
        <fullName evidence="2">Uncharacterized protein</fullName>
    </submittedName>
</protein>
<evidence type="ECO:0000313" key="2">
    <source>
        <dbReference type="EMBL" id="OEJ76328.1"/>
    </source>
</evidence>
<evidence type="ECO:0000256" key="1">
    <source>
        <dbReference type="SAM" id="MobiDB-lite"/>
    </source>
</evidence>
<proteinExistence type="predicted"/>
<comment type="caution">
    <text evidence="2">The sequence shown here is derived from an EMBL/GenBank/DDBJ whole genome shotgun (WGS) entry which is preliminary data.</text>
</comment>
<feature type="compositionally biased region" description="Basic and acidic residues" evidence="1">
    <location>
        <begin position="30"/>
        <end position="44"/>
    </location>
</feature>
<sequence length="143" mass="16453">MTQENQTPNVEDTSVQVSPQTGQVSAETEALVKEQMPHESDDIQRQTMQLVEALRTRAMSDAHSAGDYTRERYLAFVKEARETLENEKLFDPERIEYSAKLLQYEVEKNWDSFQKQIQELGDRIYEAATAAWNVLTSPRDPNA</sequence>
<dbReference type="AlphaFoldDB" id="A0A1E5QNV9"/>
<feature type="region of interest" description="Disordered" evidence="1">
    <location>
        <begin position="1"/>
        <end position="44"/>
    </location>
</feature>
<reference evidence="2" key="1">
    <citation type="submission" date="2016-09" db="EMBL/GenBank/DDBJ databases">
        <title>Draft genome of thermotolerant cyanobacterium Desertifilum sp. strain IPPAS B-1220.</title>
        <authorList>
            <person name="Sinetova M.A."/>
            <person name="Bolakhan K."/>
            <person name="Zayadan B.K."/>
            <person name="Mironov K.S."/>
            <person name="Ustinova V."/>
            <person name="Kupriyanova E.V."/>
            <person name="Sidorov R.A."/>
            <person name="Skrypnik A.N."/>
            <person name="Gogoleva N.E."/>
            <person name="Gogolev Y.V."/>
            <person name="Los D.A."/>
        </authorList>
    </citation>
    <scope>NUCLEOTIDE SEQUENCE [LARGE SCALE GENOMIC DNA]</scope>
    <source>
        <strain evidence="2">IPPAS B-1220</strain>
    </source>
</reference>
<dbReference type="OrthoDB" id="463986at2"/>
<accession>A0A1E5QNV9</accession>
<organism evidence="2">
    <name type="scientific">Desertifilum tharense IPPAS B-1220</name>
    <dbReference type="NCBI Taxonomy" id="1781255"/>
    <lineage>
        <taxon>Bacteria</taxon>
        <taxon>Bacillati</taxon>
        <taxon>Cyanobacteriota</taxon>
        <taxon>Cyanophyceae</taxon>
        <taxon>Desertifilales</taxon>
        <taxon>Desertifilaceae</taxon>
        <taxon>Desertifilum</taxon>
    </lineage>
</organism>
<dbReference type="EMBL" id="MJGC01000039">
    <property type="protein sequence ID" value="OEJ76328.1"/>
    <property type="molecule type" value="Genomic_DNA"/>
</dbReference>
<name>A0A1E5QNV9_9CYAN</name>
<gene>
    <name evidence="2" type="ORF">BH720_04790</name>
</gene>